<feature type="compositionally biased region" description="Basic residues" evidence="1">
    <location>
        <begin position="242"/>
        <end position="252"/>
    </location>
</feature>
<name>A0A6I4ICD3_9SPHI</name>
<dbReference type="RefSeq" id="WP_157541796.1">
    <property type="nucleotide sequence ID" value="NZ_WQLA01000003.1"/>
</dbReference>
<evidence type="ECO:0000313" key="2">
    <source>
        <dbReference type="EMBL" id="MVN91518.1"/>
    </source>
</evidence>
<feature type="region of interest" description="Disordered" evidence="1">
    <location>
        <begin position="219"/>
        <end position="252"/>
    </location>
</feature>
<evidence type="ECO:0000313" key="3">
    <source>
        <dbReference type="Proteomes" id="UP000434850"/>
    </source>
</evidence>
<dbReference type="Proteomes" id="UP000434850">
    <property type="component" value="Unassembled WGS sequence"/>
</dbReference>
<reference evidence="2 3" key="1">
    <citation type="submission" date="2019-12" db="EMBL/GenBank/DDBJ databases">
        <title>Mucilaginibacter sp. HME9299 genome sequencing and assembly.</title>
        <authorList>
            <person name="Kang H."/>
            <person name="Kim H."/>
            <person name="Joh K."/>
        </authorList>
    </citation>
    <scope>NUCLEOTIDE SEQUENCE [LARGE SCALE GENOMIC DNA]</scope>
    <source>
        <strain evidence="2 3">HME9299</strain>
    </source>
</reference>
<accession>A0A6I4ICD3</accession>
<dbReference type="OrthoDB" id="6372253at2"/>
<protein>
    <recommendedName>
        <fullName evidence="4">DUF3945 domain-containing protein</fullName>
    </recommendedName>
</protein>
<keyword evidence="3" id="KW-1185">Reference proteome</keyword>
<evidence type="ECO:0008006" key="4">
    <source>
        <dbReference type="Google" id="ProtNLM"/>
    </source>
</evidence>
<dbReference type="AlphaFoldDB" id="A0A6I4ICD3"/>
<organism evidence="2 3">
    <name type="scientific">Mucilaginibacter aquatilis</name>
    <dbReference type="NCBI Taxonomy" id="1517760"/>
    <lineage>
        <taxon>Bacteria</taxon>
        <taxon>Pseudomonadati</taxon>
        <taxon>Bacteroidota</taxon>
        <taxon>Sphingobacteriia</taxon>
        <taxon>Sphingobacteriales</taxon>
        <taxon>Sphingobacteriaceae</taxon>
        <taxon>Mucilaginibacter</taxon>
    </lineage>
</organism>
<sequence length="252" mass="29068">MNTQNLSYLQKQLLNLGFGEGMNAELEKQIKGKPEGFTLNATLEYNKQPVDYALHFKAGDKEEMYFFNKYDASLKDKDMQQTFYINRGGAITAKEAFNLMEGRAVYKQLENLEQQKYNAWIVLDKESKTDNGNFKLRPFTDGWNYKPERAVDKLDIVGIDDPGAREKLMRSLEKGNRHQVTAMKDGKEVKLFLEANPAEHRVNLTNWKGEAQQLEHYKKPELKAETKKDQKQAQTQEAAPVKKQRKGARQSV</sequence>
<evidence type="ECO:0000256" key="1">
    <source>
        <dbReference type="SAM" id="MobiDB-lite"/>
    </source>
</evidence>
<feature type="compositionally biased region" description="Basic and acidic residues" evidence="1">
    <location>
        <begin position="219"/>
        <end position="231"/>
    </location>
</feature>
<proteinExistence type="predicted"/>
<comment type="caution">
    <text evidence="2">The sequence shown here is derived from an EMBL/GenBank/DDBJ whole genome shotgun (WGS) entry which is preliminary data.</text>
</comment>
<gene>
    <name evidence="2" type="ORF">GO816_10315</name>
</gene>
<dbReference type="EMBL" id="WQLA01000003">
    <property type="protein sequence ID" value="MVN91518.1"/>
    <property type="molecule type" value="Genomic_DNA"/>
</dbReference>